<keyword evidence="4" id="KW-1185">Reference proteome</keyword>
<dbReference type="PANTHER" id="PTHR10094:SF25">
    <property type="entry name" value="SCP2 STEROL-BINDING DOMAIN-CONTAINING PROTEIN 1"/>
    <property type="match status" value="1"/>
</dbReference>
<evidence type="ECO:0000313" key="5">
    <source>
        <dbReference type="Proteomes" id="UP000738402"/>
    </source>
</evidence>
<dbReference type="SUPFAM" id="SSF55718">
    <property type="entry name" value="SCP-like"/>
    <property type="match status" value="1"/>
</dbReference>
<name>A0AAN6D632_9ASCO</name>
<protein>
    <recommendedName>
        <fullName evidence="1">SCP2 domain-containing protein</fullName>
    </recommendedName>
</protein>
<evidence type="ECO:0000313" key="3">
    <source>
        <dbReference type="EMBL" id="KAG7763565.1"/>
    </source>
</evidence>
<dbReference type="EMBL" id="JAHLUH010000008">
    <property type="protein sequence ID" value="KAG7726735.1"/>
    <property type="molecule type" value="Genomic_DNA"/>
</dbReference>
<dbReference type="EMBL" id="JAHLUN010000010">
    <property type="protein sequence ID" value="KAG7763565.1"/>
    <property type="molecule type" value="Genomic_DNA"/>
</dbReference>
<dbReference type="GO" id="GO:0005829">
    <property type="term" value="C:cytosol"/>
    <property type="evidence" value="ECO:0007669"/>
    <property type="project" value="TreeGrafter"/>
</dbReference>
<dbReference type="Pfam" id="PF02036">
    <property type="entry name" value="SCP2"/>
    <property type="match status" value="1"/>
</dbReference>
<proteinExistence type="predicted"/>
<feature type="domain" description="SCP2" evidence="1">
    <location>
        <begin position="14"/>
        <end position="115"/>
    </location>
</feature>
<dbReference type="InterPro" id="IPR003033">
    <property type="entry name" value="SCP2_sterol-bd_dom"/>
</dbReference>
<evidence type="ECO:0000259" key="1">
    <source>
        <dbReference type="Pfam" id="PF02036"/>
    </source>
</evidence>
<dbReference type="Proteomes" id="UP000738402">
    <property type="component" value="Unassembled WGS sequence"/>
</dbReference>
<sequence>MSKSTKSLTKLSEALESNESLRKEALNSLNSVVSFEIQDKKTGETQYWVLDAKSEGTLKRTDKVADGAEIKIKIGDLQLRKLIDGKASAQKLFMTGKLKIKGNVMKAANVEKLLKFVGPEKAKL</sequence>
<dbReference type="AlphaFoldDB" id="A0AAN6D632"/>
<reference evidence="2 4" key="1">
    <citation type="journal article" date="2021" name="G3 (Bethesda)">
        <title>Genomic diversity, chromosomal rearrangements, and interspecies hybridization in the ogataea polymorpha species complex.</title>
        <authorList>
            <person name="Hanson S.J."/>
            <person name="Cinneide E.O."/>
            <person name="Salzberg L.I."/>
            <person name="Wolfe K.H."/>
            <person name="McGowan J."/>
            <person name="Fitzpatrick D.A."/>
            <person name="Matlin K."/>
        </authorList>
    </citation>
    <scope>NUCLEOTIDE SEQUENCE</scope>
    <source>
        <strain evidence="3">81-436-3</strain>
        <strain evidence="2">83-405-1</strain>
    </source>
</reference>
<comment type="caution">
    <text evidence="2">The sequence shown here is derived from an EMBL/GenBank/DDBJ whole genome shotgun (WGS) entry which is preliminary data.</text>
</comment>
<dbReference type="PANTHER" id="PTHR10094">
    <property type="entry name" value="STEROL CARRIER PROTEIN 2 SCP-2 FAMILY PROTEIN"/>
    <property type="match status" value="1"/>
</dbReference>
<evidence type="ECO:0000313" key="4">
    <source>
        <dbReference type="Proteomes" id="UP000697297"/>
    </source>
</evidence>
<gene>
    <name evidence="2" type="ORF">KL933_003018</name>
    <name evidence="3" type="ORF">KL946_003666</name>
</gene>
<dbReference type="InterPro" id="IPR036527">
    <property type="entry name" value="SCP2_sterol-bd_dom_sf"/>
</dbReference>
<evidence type="ECO:0000313" key="2">
    <source>
        <dbReference type="EMBL" id="KAG7726735.1"/>
    </source>
</evidence>
<organism evidence="2 5">
    <name type="scientific">Ogataea haglerorum</name>
    <dbReference type="NCBI Taxonomy" id="1937702"/>
    <lineage>
        <taxon>Eukaryota</taxon>
        <taxon>Fungi</taxon>
        <taxon>Dikarya</taxon>
        <taxon>Ascomycota</taxon>
        <taxon>Saccharomycotina</taxon>
        <taxon>Pichiomycetes</taxon>
        <taxon>Pichiales</taxon>
        <taxon>Pichiaceae</taxon>
        <taxon>Ogataea</taxon>
    </lineage>
</organism>
<accession>A0AAN6D632</accession>
<dbReference type="Gene3D" id="3.30.1050.10">
    <property type="entry name" value="SCP2 sterol-binding domain"/>
    <property type="match status" value="1"/>
</dbReference>
<dbReference type="Proteomes" id="UP000697297">
    <property type="component" value="Unassembled WGS sequence"/>
</dbReference>